<evidence type="ECO:0000313" key="2">
    <source>
        <dbReference type="Proteomes" id="UP000628840"/>
    </source>
</evidence>
<dbReference type="RefSeq" id="WP_188883739.1">
    <property type="nucleotide sequence ID" value="NZ_BMPF01000003.1"/>
</dbReference>
<evidence type="ECO:0000313" key="1">
    <source>
        <dbReference type="EMBL" id="GGL37531.1"/>
    </source>
</evidence>
<proteinExistence type="predicted"/>
<name>A0A830F459_9EURY</name>
<organism evidence="1 2">
    <name type="scientific">Halarchaeum grantii</name>
    <dbReference type="NCBI Taxonomy" id="1193105"/>
    <lineage>
        <taxon>Archaea</taxon>
        <taxon>Methanobacteriati</taxon>
        <taxon>Methanobacteriota</taxon>
        <taxon>Stenosarchaea group</taxon>
        <taxon>Halobacteria</taxon>
        <taxon>Halobacteriales</taxon>
        <taxon>Halobacteriaceae</taxon>
    </lineage>
</organism>
<reference evidence="1 2" key="1">
    <citation type="journal article" date="2019" name="Int. J. Syst. Evol. Microbiol.">
        <title>The Global Catalogue of Microorganisms (GCM) 10K type strain sequencing project: providing services to taxonomists for standard genome sequencing and annotation.</title>
        <authorList>
            <consortium name="The Broad Institute Genomics Platform"/>
            <consortium name="The Broad Institute Genome Sequencing Center for Infectious Disease"/>
            <person name="Wu L."/>
            <person name="Ma J."/>
        </authorList>
    </citation>
    <scope>NUCLEOTIDE SEQUENCE [LARGE SCALE GENOMIC DNA]</scope>
    <source>
        <strain evidence="1 2">JCM 19585</strain>
    </source>
</reference>
<accession>A0A830F459</accession>
<dbReference type="OrthoDB" id="293770at2157"/>
<dbReference type="InterPro" id="IPR012332">
    <property type="entry name" value="Autotransporter_pectin_lyase_C"/>
</dbReference>
<keyword evidence="2" id="KW-1185">Reference proteome</keyword>
<gene>
    <name evidence="1" type="ORF">GCM10009037_21370</name>
</gene>
<comment type="caution">
    <text evidence="1">The sequence shown here is derived from an EMBL/GenBank/DDBJ whole genome shotgun (WGS) entry which is preliminary data.</text>
</comment>
<dbReference type="Proteomes" id="UP000628840">
    <property type="component" value="Unassembled WGS sequence"/>
</dbReference>
<dbReference type="Gene3D" id="2.160.20.20">
    <property type="match status" value="1"/>
</dbReference>
<evidence type="ECO:0008006" key="3">
    <source>
        <dbReference type="Google" id="ProtNLM"/>
    </source>
</evidence>
<dbReference type="EMBL" id="BMPF01000003">
    <property type="protein sequence ID" value="GGL37531.1"/>
    <property type="molecule type" value="Genomic_DNA"/>
</dbReference>
<dbReference type="AlphaFoldDB" id="A0A830F459"/>
<sequence>MSSVLATLLLTGIVAITVTASGAAYIDHSLDGSAAGHTVGQVDVSANDTTVDVVHLGGDSFDPDTLEAVLKSETDSVRVPFTDGTIDGGGDFDPASTWHYDYSDTLDGHLTKVYVVYTPKNDVLDVERFTNTTTPVTNDDSDVESGTSVCPVDWSGIGTDEAFLDTNGNGAYDAGEPTPDLGTGLDTEVPLIVPESVTIHPDKGAVIRADEIYFAGTLVNANKGPKAGISLVARGCLRLDGAEVGNDRDLTEATFSGANVELTNSTVRSKGRLDISAADTVSISNSTVTETKDAKKSVLSITGTSVEVRDNSEIISDSLLKLTATGGELSVKDSRIHSEKSLNNPTLTLTGNTMTAVDSSLTSSGPADIEATSGTLDLRNVTVHSEKSMNSATITMTGESVVAPAVDVSTRGSIEVKATAGDVNLSASDVEIDKRGQRSLSITAHTGDIDLSDARFMTGGGPNNVIVATVDNTTYTVVVTGATFEDDDKLDVEPDGASTDTAKTT</sequence>
<protein>
    <recommendedName>
        <fullName evidence="3">Archaeal Type IV pilin N-terminal domain-containing protein</fullName>
    </recommendedName>
</protein>